<comment type="subunit">
    <text evidence="6">Homodimer. Forms an RbcL(8)-Raf1(8) complex. Forms complexes of many stoichiometries with RbcL with and without RbcS. RbcX and Raf1 can bind simultaneously to RbcL.</text>
</comment>
<dbReference type="InterPro" id="IPR040781">
    <property type="entry name" value="Raf1_HTH"/>
</dbReference>
<dbReference type="InterPro" id="IPR041358">
    <property type="entry name" value="Raf1_N"/>
</dbReference>
<comment type="subcellular location">
    <subcellularLocation>
        <location evidence="6">Cytoplasm</location>
    </subcellularLocation>
</comment>
<dbReference type="RefSeq" id="WP_193801433.1">
    <property type="nucleotide sequence ID" value="NZ_JADEWC010000027.1"/>
</dbReference>
<evidence type="ECO:0000313" key="10">
    <source>
        <dbReference type="EMBL" id="MBE9223274.1"/>
    </source>
</evidence>
<feature type="domain" description="Rubisco accumulation factor 1 helix turn helix" evidence="9">
    <location>
        <begin position="18"/>
        <end position="77"/>
    </location>
</feature>
<feature type="region of interest" description="N-terminal alpha-helix" evidence="6">
    <location>
        <begin position="15"/>
        <end position="196"/>
    </location>
</feature>
<dbReference type="Proteomes" id="UP000654604">
    <property type="component" value="Unassembled WGS sequence"/>
</dbReference>
<evidence type="ECO:0000259" key="8">
    <source>
        <dbReference type="Pfam" id="PF18578"/>
    </source>
</evidence>
<evidence type="ECO:0000256" key="2">
    <source>
        <dbReference type="ARBA" id="ARBA00022531"/>
    </source>
</evidence>
<feature type="region of interest" description="C-terminal beta-sheet" evidence="6">
    <location>
        <begin position="221"/>
        <end position="347"/>
    </location>
</feature>
<comment type="similarity">
    <text evidence="6">Belongs to the RAF family.</text>
</comment>
<organism evidence="10 11">
    <name type="scientific">Cyanobacterium stanieri LEGE 03274</name>
    <dbReference type="NCBI Taxonomy" id="1828756"/>
    <lineage>
        <taxon>Bacteria</taxon>
        <taxon>Bacillati</taxon>
        <taxon>Cyanobacteriota</taxon>
        <taxon>Cyanophyceae</taxon>
        <taxon>Oscillatoriophycideae</taxon>
        <taxon>Chroococcales</taxon>
        <taxon>Geminocystaceae</taxon>
        <taxon>Cyanobacterium</taxon>
    </lineage>
</organism>
<evidence type="ECO:0000313" key="11">
    <source>
        <dbReference type="Proteomes" id="UP000654604"/>
    </source>
</evidence>
<dbReference type="InterPro" id="IPR046382">
    <property type="entry name" value="Raf1_cyn"/>
</dbReference>
<feature type="domain" description="Rubisco accumulation factor 1 C-terminal" evidence="7">
    <location>
        <begin position="209"/>
        <end position="346"/>
    </location>
</feature>
<evidence type="ECO:0000256" key="6">
    <source>
        <dbReference type="HAMAP-Rule" id="MF_00856"/>
    </source>
</evidence>
<dbReference type="PANTHER" id="PTHR35299:SF6">
    <property type="entry name" value="RUBISCO ACCUMULATION FACTOR 1"/>
    <property type="match status" value="1"/>
</dbReference>
<comment type="caution">
    <text evidence="10">The sequence shown here is derived from an EMBL/GenBank/DDBJ whole genome shotgun (WGS) entry which is preliminary data.</text>
</comment>
<keyword evidence="11" id="KW-1185">Reference proteome</keyword>
<gene>
    <name evidence="6" type="primary">raf1</name>
    <name evidence="10" type="ORF">IQ215_11255</name>
</gene>
<dbReference type="Pfam" id="PF18578">
    <property type="entry name" value="Raf1_N"/>
    <property type="match status" value="1"/>
</dbReference>
<evidence type="ECO:0000256" key="1">
    <source>
        <dbReference type="ARBA" id="ARBA00022490"/>
    </source>
</evidence>
<proteinExistence type="inferred from homology"/>
<keyword evidence="3 6" id="KW-0143">Chaperone</keyword>
<dbReference type="PANTHER" id="PTHR35299">
    <property type="entry name" value="RUBISCO ACCUMULATION FACTOR 1"/>
    <property type="match status" value="1"/>
</dbReference>
<keyword evidence="1 6" id="KW-0963">Cytoplasm</keyword>
<evidence type="ECO:0000259" key="7">
    <source>
        <dbReference type="Pfam" id="PF18087"/>
    </source>
</evidence>
<evidence type="ECO:0000256" key="5">
    <source>
        <dbReference type="ARBA" id="ARBA00023859"/>
    </source>
</evidence>
<reference evidence="10 11" key="1">
    <citation type="submission" date="2020-10" db="EMBL/GenBank/DDBJ databases">
        <authorList>
            <person name="Castelo-Branco R."/>
            <person name="Eusebio N."/>
            <person name="Adriana R."/>
            <person name="Vieira A."/>
            <person name="Brugerolle De Fraissinette N."/>
            <person name="Rezende De Castro R."/>
            <person name="Schneider M.P."/>
            <person name="Vasconcelos V."/>
            <person name="Leao P.N."/>
        </authorList>
    </citation>
    <scope>NUCLEOTIDE SEQUENCE [LARGE SCALE GENOMIC DNA]</scope>
    <source>
        <strain evidence="10 11">LEGE 03274</strain>
    </source>
</reference>
<dbReference type="Pfam" id="PF18087">
    <property type="entry name" value="RuBisCo_chap_C"/>
    <property type="match status" value="1"/>
</dbReference>
<dbReference type="Pfam" id="PF18579">
    <property type="entry name" value="Raf1_HTH"/>
    <property type="match status" value="1"/>
</dbReference>
<dbReference type="EMBL" id="JADEWC010000027">
    <property type="protein sequence ID" value="MBE9223274.1"/>
    <property type="molecule type" value="Genomic_DNA"/>
</dbReference>
<comment type="function">
    <text evidence="6">A major RuBisCO chaperone. Acts after GroEL-GroES chaperonin to fold and/or assemble the large subunit of RuBisCO (ccbL, rbcL). Cooperates with RbcX in RbcL folding, plays the major role in assembly of dimers into RbcL(8)-Raf1(8) intermediate complexes. RbcS replaces Raf1, leading to holoenzyme formation.</text>
</comment>
<dbReference type="HAMAP" id="MF_00856">
    <property type="entry name" value="Raf1"/>
    <property type="match status" value="1"/>
</dbReference>
<accession>A0ABR9V5V3</accession>
<dbReference type="InterPro" id="IPR040858">
    <property type="entry name" value="Raf1_C"/>
</dbReference>
<feature type="domain" description="Rubisco accumulation factor 1 alpha-helical" evidence="8">
    <location>
        <begin position="89"/>
        <end position="194"/>
    </location>
</feature>
<sequence>MVDNNIINNPPQISESEKQELVRSLLHKEGCWVDWGKKCQILQKAGINPQEIFEQTGLQNSQQNLVIVASQVYQSLVDNQVEESTLKYYQGPRSDVLYELRVLNHQERQQAALYCEQKKMDVDGAKEVAKNMKLFARISQPPEGFTNHPGDTVAYQYWKSARQKKTLADKTRLIAEGLKYAHSEGARNKIQQLLTEVATAETVGKMPLLPMYRLEAEEQIPCILPMVGTFPLALSSLENIPSLCPQGPFDVVQVSQSMNLVSIPTWQPVLQAQSPVVVMATTHDLPQQQDEKNEPILVVVDVEDRQWSSQYYFLVDNHGEVKFSWLPTENQDRILGRVLVILKPRKILDENNLTQPWQMDD</sequence>
<dbReference type="InterPro" id="IPR037494">
    <property type="entry name" value="RAF1"/>
</dbReference>
<keyword evidence="2 6" id="KW-0602">Photosynthesis</keyword>
<name>A0ABR9V5V3_9CHRO</name>
<evidence type="ECO:0000256" key="3">
    <source>
        <dbReference type="ARBA" id="ARBA00023186"/>
    </source>
</evidence>
<keyword evidence="4 6" id="KW-0120">Carbon dioxide fixation</keyword>
<comment type="domain">
    <text evidence="6">Has 3 domains, the N-terminal alpha-helical domain, an extended flexible linker and the C-terminal beta-sheet domain. The 2 C-terminal beta-sheet domains are swapped and pack against each other to form the dimer interface.</text>
</comment>
<evidence type="ECO:0000256" key="4">
    <source>
        <dbReference type="ARBA" id="ARBA00023300"/>
    </source>
</evidence>
<evidence type="ECO:0000259" key="9">
    <source>
        <dbReference type="Pfam" id="PF18579"/>
    </source>
</evidence>
<protein>
    <recommendedName>
        <fullName evidence="5 6">RuBisCO accumulation factor 1</fullName>
    </recommendedName>
</protein>